<feature type="transmembrane region" description="Helical" evidence="2">
    <location>
        <begin position="121"/>
        <end position="145"/>
    </location>
</feature>
<evidence type="ECO:0008006" key="5">
    <source>
        <dbReference type="Google" id="ProtNLM"/>
    </source>
</evidence>
<dbReference type="RefSeq" id="XP_009495974.1">
    <property type="nucleotide sequence ID" value="XM_009497699.1"/>
</dbReference>
<keyword evidence="2" id="KW-0812">Transmembrane</keyword>
<dbReference type="SUPFAM" id="SSF52540">
    <property type="entry name" value="P-loop containing nucleoside triphosphate hydrolases"/>
    <property type="match status" value="1"/>
</dbReference>
<dbReference type="OrthoDB" id="429813at2759"/>
<accession>A0A058Z561</accession>
<evidence type="ECO:0000313" key="4">
    <source>
        <dbReference type="Proteomes" id="UP000030693"/>
    </source>
</evidence>
<gene>
    <name evidence="3" type="ORF">H696_03840</name>
</gene>
<keyword evidence="4" id="KW-1185">Reference proteome</keyword>
<dbReference type="InterPro" id="IPR052736">
    <property type="entry name" value="Stf3_sulfotransferase"/>
</dbReference>
<dbReference type="Pfam" id="PF13469">
    <property type="entry name" value="Sulfotransfer_3"/>
    <property type="match status" value="1"/>
</dbReference>
<keyword evidence="2" id="KW-1133">Transmembrane helix</keyword>
<dbReference type="eggNOG" id="ENOG502S93B">
    <property type="taxonomic scope" value="Eukaryota"/>
</dbReference>
<dbReference type="PANTHER" id="PTHR36451:SF1">
    <property type="entry name" value="OMEGA-HYDROXY-BETA-DIHYDROMENAQUINONE-9 SULFOTRANSFERASE STF3"/>
    <property type="match status" value="1"/>
</dbReference>
<dbReference type="AlphaFoldDB" id="A0A058Z561"/>
<dbReference type="PANTHER" id="PTHR36451">
    <property type="entry name" value="PAPS-DEPENDENT SULFOTRANSFERASE STF3"/>
    <property type="match status" value="1"/>
</dbReference>
<dbReference type="InterPro" id="IPR027417">
    <property type="entry name" value="P-loop_NTPase"/>
</dbReference>
<proteinExistence type="predicted"/>
<organism evidence="3">
    <name type="scientific">Fonticula alba</name>
    <name type="common">Slime mold</name>
    <dbReference type="NCBI Taxonomy" id="691883"/>
    <lineage>
        <taxon>Eukaryota</taxon>
        <taxon>Rotosphaerida</taxon>
        <taxon>Fonticulaceae</taxon>
        <taxon>Fonticula</taxon>
    </lineage>
</organism>
<feature type="compositionally biased region" description="Low complexity" evidence="1">
    <location>
        <begin position="706"/>
        <end position="736"/>
    </location>
</feature>
<evidence type="ECO:0000256" key="2">
    <source>
        <dbReference type="SAM" id="Phobius"/>
    </source>
</evidence>
<dbReference type="Gene3D" id="3.40.50.300">
    <property type="entry name" value="P-loop containing nucleotide triphosphate hydrolases"/>
    <property type="match status" value="1"/>
</dbReference>
<feature type="region of interest" description="Disordered" evidence="1">
    <location>
        <begin position="809"/>
        <end position="851"/>
    </location>
</feature>
<feature type="region of interest" description="Disordered" evidence="1">
    <location>
        <begin position="883"/>
        <end position="903"/>
    </location>
</feature>
<feature type="region of interest" description="Disordered" evidence="1">
    <location>
        <begin position="693"/>
        <end position="740"/>
    </location>
</feature>
<sequence length="903" mass="99897">MSSTAEVAAELAADCLQLCTSACSRGISGVLSLDPSRVASCLGSQAAAGGVLAPTGEVAALLGSATPTRLQTLFWAWLTTVGGMPPFLTQLPLLAYVFASLHDSDVDAAFFRLCVSYGVPVFLWWCFSRHIVLGLVAVLVLYKLFTRSVPYSPIRVPSGALRRLTRRVTNTRVFRAVLGNEQVQDGSDLDLVNPYAMSVFVRAVTPLVLLLNRVLDYIPRKPVRPKTIEGPKIAYLFHVINKIDAFLARYLPASLAKPKRMQSPLLPLPIKLTHLRAERAVREGAIDGDHSADAALLFLRGMLDPVDPENPCGIDAPGFPPVDPARQTAHRLTATGRLLVSNWLSGNFDTRYVVHRYINQHPEIQNIRIRAPLMILGLPRTGSTFLQHLLAADPRARHLRFWEMNLPVPPPKRDTYLTDDRARLVDTSLQSLGIISPDYFTALAEFHEIRGYGIEEELLILQHGVALFSHYFLAGEDSAFHDWFMDPNNKAYLYRYFRLFLQLLAYQYEPVSHWVLKAPVHSLYPEALFNEFPDLRAVNTHRDPRYVLASWTKFQVQMLSIYQPDDRDLGPPYAVLTYKMLLNMANRLMDLRDKLGPELDRKHFFDIELVDMSADPVGTVRRVYDHFGMDFDGADNFPQRILATAKSERDRSDRLRKVSVKRRAASGALSLSDTVGGNSHLIQQQLKQQQQQQQQQDYLQQRERSAASTVASPVATPPSLSLSTLSTPSSPRLPVSDTHGSGLCRQFTSADIKNSRELALYGIDELRMEHDFARYYGRHLPSVRLYIYNGHSSAEWLSFGQAIGQAAGPGACPCRRSSDPMPDLSATAPISGQDASSLSSDDGEDSSSVDLLATAPAVQATAGGVSFSLAGVDGGDVQRFASAADGQATTTRRRVASQQAVSE</sequence>
<dbReference type="Proteomes" id="UP000030693">
    <property type="component" value="Unassembled WGS sequence"/>
</dbReference>
<evidence type="ECO:0000256" key="1">
    <source>
        <dbReference type="SAM" id="MobiDB-lite"/>
    </source>
</evidence>
<dbReference type="EMBL" id="KB932206">
    <property type="protein sequence ID" value="KCV69409.1"/>
    <property type="molecule type" value="Genomic_DNA"/>
</dbReference>
<keyword evidence="2" id="KW-0472">Membrane</keyword>
<protein>
    <recommendedName>
        <fullName evidence="5">Sulfotransferase domain-containing protein</fullName>
    </recommendedName>
</protein>
<evidence type="ECO:0000313" key="3">
    <source>
        <dbReference type="EMBL" id="KCV69409.1"/>
    </source>
</evidence>
<name>A0A058Z561_FONAL</name>
<reference evidence="3" key="1">
    <citation type="submission" date="2013-04" db="EMBL/GenBank/DDBJ databases">
        <title>The Genome Sequence of Fonticula alba ATCC 38817.</title>
        <authorList>
            <consortium name="The Broad Institute Genomics Platform"/>
            <person name="Russ C."/>
            <person name="Cuomo C."/>
            <person name="Burger G."/>
            <person name="Gray M.W."/>
            <person name="Holland P.W.H."/>
            <person name="King N."/>
            <person name="Lang F.B.F."/>
            <person name="Roger A.J."/>
            <person name="Ruiz-Trillo I."/>
            <person name="Brown M."/>
            <person name="Walker B."/>
            <person name="Young S."/>
            <person name="Zeng Q."/>
            <person name="Gargeya S."/>
            <person name="Fitzgerald M."/>
            <person name="Haas B."/>
            <person name="Abouelleil A."/>
            <person name="Allen A.W."/>
            <person name="Alvarado L."/>
            <person name="Arachchi H.M."/>
            <person name="Berlin A.M."/>
            <person name="Chapman S.B."/>
            <person name="Gainer-Dewar J."/>
            <person name="Goldberg J."/>
            <person name="Griggs A."/>
            <person name="Gujja S."/>
            <person name="Hansen M."/>
            <person name="Howarth C."/>
            <person name="Imamovic A."/>
            <person name="Ireland A."/>
            <person name="Larimer J."/>
            <person name="McCowan C."/>
            <person name="Murphy C."/>
            <person name="Pearson M."/>
            <person name="Poon T.W."/>
            <person name="Priest M."/>
            <person name="Roberts A."/>
            <person name="Saif S."/>
            <person name="Shea T."/>
            <person name="Sisk P."/>
            <person name="Sykes S."/>
            <person name="Wortman J."/>
            <person name="Nusbaum C."/>
            <person name="Birren B."/>
        </authorList>
    </citation>
    <scope>NUCLEOTIDE SEQUENCE [LARGE SCALE GENOMIC DNA]</scope>
    <source>
        <strain evidence="3">ATCC 38817</strain>
    </source>
</reference>
<feature type="transmembrane region" description="Helical" evidence="2">
    <location>
        <begin position="74"/>
        <end position="101"/>
    </location>
</feature>
<dbReference type="GeneID" id="20528565"/>